<evidence type="ECO:0000259" key="1">
    <source>
        <dbReference type="Pfam" id="PF13271"/>
    </source>
</evidence>
<name>A0A6L9W4G4_9ACTN</name>
<dbReference type="Proteomes" id="UP000479241">
    <property type="component" value="Unassembled WGS sequence"/>
</dbReference>
<reference evidence="2 3" key="1">
    <citation type="submission" date="2019-12" db="EMBL/GenBank/DDBJ databases">
        <title>the WGS of Blastococcus saxobsidens 67B17.</title>
        <authorList>
            <person name="Jiang Z."/>
        </authorList>
    </citation>
    <scope>NUCLEOTIDE SEQUENCE [LARGE SCALE GENOMIC DNA]</scope>
    <source>
        <strain evidence="2 3">67B17</strain>
    </source>
</reference>
<organism evidence="2 3">
    <name type="scientific">Blastococcus saxobsidens</name>
    <dbReference type="NCBI Taxonomy" id="138336"/>
    <lineage>
        <taxon>Bacteria</taxon>
        <taxon>Bacillati</taxon>
        <taxon>Actinomycetota</taxon>
        <taxon>Actinomycetes</taxon>
        <taxon>Geodermatophilales</taxon>
        <taxon>Geodermatophilaceae</taxon>
        <taxon>Blastococcus</taxon>
    </lineage>
</organism>
<gene>
    <name evidence="2" type="ORF">GCU60_14515</name>
</gene>
<dbReference type="RefSeq" id="WP_163206441.1">
    <property type="nucleotide sequence ID" value="NZ_JAAGWG010000023.1"/>
</dbReference>
<dbReference type="Pfam" id="PF13271">
    <property type="entry name" value="DUF4062"/>
    <property type="match status" value="1"/>
</dbReference>
<comment type="caution">
    <text evidence="2">The sequence shown here is derived from an EMBL/GenBank/DDBJ whole genome shotgun (WGS) entry which is preliminary data.</text>
</comment>
<protein>
    <submittedName>
        <fullName evidence="2">DUF4062 domain-containing protein</fullName>
    </submittedName>
</protein>
<accession>A0A6L9W4G4</accession>
<evidence type="ECO:0000313" key="3">
    <source>
        <dbReference type="Proteomes" id="UP000479241"/>
    </source>
</evidence>
<dbReference type="InterPro" id="IPR025139">
    <property type="entry name" value="DUF4062"/>
</dbReference>
<evidence type="ECO:0000313" key="2">
    <source>
        <dbReference type="EMBL" id="NEK86955.1"/>
    </source>
</evidence>
<sequence length="382" mass="41463">MRVFISSVRRGLAAERDYLPDLIRAIGHEPSRFEDFGARNATSRGACLEGVNQAEVYVLLLGPHYGDEMEDSGVSATAEEFNVAQQRGIPILVFKKAGVDHEPAQEDFIRRLGNYQQGRFWAEFTDEKALGVAVATALRNLSVPPAPLTYLPLSQPVEAVWRRDRDSLDDRSLYAPVLEVHALPTSVGPLRPVSQLSELAQRLAVRGREMGFFGQADALTIDHDSTTAWALRRNDRQGGGRFNDRQNDPYSGLAVGRDGGAMIFQALPTDVMGALIDQADLEQRISVLLRILAPHLPVTEHVALAAALDPIDRVAEGDPSLVGNRTSGHMAAHGGDKAARAEPVDQVARASLTDGLSAVAEELAVRLLQALRATTTSRGPWS</sequence>
<dbReference type="AlphaFoldDB" id="A0A6L9W4G4"/>
<feature type="domain" description="DUF4062" evidence="1">
    <location>
        <begin position="2"/>
        <end position="84"/>
    </location>
</feature>
<proteinExistence type="predicted"/>
<dbReference type="EMBL" id="JAAGWG010000023">
    <property type="protein sequence ID" value="NEK86955.1"/>
    <property type="molecule type" value="Genomic_DNA"/>
</dbReference>